<name>W5JDB2_ANODA</name>
<dbReference type="eggNOG" id="KOG2844">
    <property type="taxonomic scope" value="Eukaryota"/>
</dbReference>
<reference evidence="2" key="4">
    <citation type="submission" date="2015-06" db="UniProtKB">
        <authorList>
            <consortium name="EnsemblMetazoa"/>
        </authorList>
    </citation>
    <scope>IDENTIFICATION</scope>
</reference>
<gene>
    <name evidence="1" type="ORF">AND_006255</name>
</gene>
<dbReference type="VEuPathDB" id="VectorBase:ADAR2_009947"/>
<proteinExistence type="predicted"/>
<dbReference type="InterPro" id="IPR036188">
    <property type="entry name" value="FAD/NAD-bd_sf"/>
</dbReference>
<dbReference type="VEuPathDB" id="VectorBase:ADAC006255"/>
<accession>W5JDB2</accession>
<reference evidence="1" key="3">
    <citation type="journal article" date="2013" name="Nucleic Acids Res.">
        <title>The genome of Anopheles darlingi, the main neotropical malaria vector.</title>
        <authorList>
            <person name="Marinotti O."/>
            <person name="Cerqueira G.C."/>
            <person name="de Almeida L.G."/>
            <person name="Ferro M.I."/>
            <person name="Loreto E.L."/>
            <person name="Zaha A."/>
            <person name="Teixeira S.M."/>
            <person name="Wespiser A.R."/>
            <person name="Almeida E Silva A."/>
            <person name="Schlindwein A.D."/>
            <person name="Pacheco A.C."/>
            <person name="Silva A.L."/>
            <person name="Graveley B.R."/>
            <person name="Walenz B.P."/>
            <person name="Lima Bde A."/>
            <person name="Ribeiro C.A."/>
            <person name="Nunes-Silva C.G."/>
            <person name="de Carvalho C.R."/>
            <person name="Soares C.M."/>
            <person name="de Menezes C.B."/>
            <person name="Matiolli C."/>
            <person name="Caffrey D."/>
            <person name="Araujo D.A."/>
            <person name="de Oliveira D.M."/>
            <person name="Golenbock D."/>
            <person name="Grisard E.C."/>
            <person name="Fantinatti-Garboggini F."/>
            <person name="de Carvalho F.M."/>
            <person name="Barcellos F.G."/>
            <person name="Prosdocimi F."/>
            <person name="May G."/>
            <person name="Azevedo Junior G.M."/>
            <person name="Guimaraes G.M."/>
            <person name="Goldman G.H."/>
            <person name="Padilha I.Q."/>
            <person name="Batista Jda S."/>
            <person name="Ferro J.A."/>
            <person name="Ribeiro J.M."/>
            <person name="Fietto J.L."/>
            <person name="Dabbas K.M."/>
            <person name="Cerdeira L."/>
            <person name="Agnez-Lima L.F."/>
            <person name="Brocchi M."/>
            <person name="de Carvalho M.O."/>
            <person name="Teixeira Mde M."/>
            <person name="Diniz Maia Mde M."/>
            <person name="Goldman M.H."/>
            <person name="Cruz Schneider M.P."/>
            <person name="Felipe M.S."/>
            <person name="Hungria M."/>
            <person name="Nicolas M.F."/>
            <person name="Pereira M."/>
            <person name="Montes M.A."/>
            <person name="Cantao M.E."/>
            <person name="Vincentz M."/>
            <person name="Rafael M.S."/>
            <person name="Silverman N."/>
            <person name="Stoco P.H."/>
            <person name="Souza R.C."/>
            <person name="Vicentini R."/>
            <person name="Gazzinelli R.T."/>
            <person name="Neves Rde O."/>
            <person name="Silva R."/>
            <person name="Astolfi-Filho S."/>
            <person name="Maciel T.E."/>
            <person name="Urmenyi T.P."/>
            <person name="Tadei W.P."/>
            <person name="Camargo E.P."/>
            <person name="de Vasconcelos A.T."/>
        </authorList>
    </citation>
    <scope>NUCLEOTIDE SEQUENCE</scope>
</reference>
<organism evidence="1">
    <name type="scientific">Anopheles darlingi</name>
    <name type="common">Mosquito</name>
    <dbReference type="NCBI Taxonomy" id="43151"/>
    <lineage>
        <taxon>Eukaryota</taxon>
        <taxon>Metazoa</taxon>
        <taxon>Ecdysozoa</taxon>
        <taxon>Arthropoda</taxon>
        <taxon>Hexapoda</taxon>
        <taxon>Insecta</taxon>
        <taxon>Pterygota</taxon>
        <taxon>Neoptera</taxon>
        <taxon>Endopterygota</taxon>
        <taxon>Diptera</taxon>
        <taxon>Nematocera</taxon>
        <taxon>Culicoidea</taxon>
        <taxon>Culicidae</taxon>
        <taxon>Anophelinae</taxon>
        <taxon>Anopheles</taxon>
    </lineage>
</organism>
<dbReference type="HOGENOM" id="CLU_1670812_0_0_1"/>
<dbReference type="EnsemblMetazoa" id="ADAC006255-RA">
    <property type="protein sequence ID" value="ADAC006255-PA"/>
    <property type="gene ID" value="ADAC006255"/>
</dbReference>
<reference evidence="1 3" key="1">
    <citation type="journal article" date="2010" name="BMC Genomics">
        <title>Combination of measures distinguishes pre-miRNAs from other stem-loops in the genome of the newly sequenced Anopheles darlingi.</title>
        <authorList>
            <person name="Mendes N.D."/>
            <person name="Freitas A.T."/>
            <person name="Vasconcelos A.T."/>
            <person name="Sagot M.F."/>
        </authorList>
    </citation>
    <scope>NUCLEOTIDE SEQUENCE</scope>
</reference>
<dbReference type="SUPFAM" id="SSF51905">
    <property type="entry name" value="FAD/NAD(P)-binding domain"/>
    <property type="match status" value="1"/>
</dbReference>
<sequence>MFRRMKSQSVSWKVECEIMSPEKCKQLCPLIDISDIVGGLWIPNDGVGNPNAFCLREAPEIQNYLVAAGMKTVGMSAAGGVGRAIADIITQAPQRQSPAGRQAGGWFRNEAKHRSVGRSAAQHRTAHSGQSRFAAKFAEKPYKQPLAQVFGFDFNRVE</sequence>
<keyword evidence="3" id="KW-1185">Reference proteome</keyword>
<dbReference type="Gene3D" id="3.30.9.10">
    <property type="entry name" value="D-Amino Acid Oxidase, subunit A, domain 2"/>
    <property type="match status" value="1"/>
</dbReference>
<evidence type="ECO:0000313" key="2">
    <source>
        <dbReference type="EnsemblMetazoa" id="ADAC006255-PA"/>
    </source>
</evidence>
<dbReference type="EMBL" id="ADMH02001559">
    <property type="protein sequence ID" value="ETN62066.1"/>
    <property type="molecule type" value="Genomic_DNA"/>
</dbReference>
<dbReference type="Proteomes" id="UP000000673">
    <property type="component" value="Unassembled WGS sequence"/>
</dbReference>
<protein>
    <submittedName>
        <fullName evidence="1 2">Uncharacterized protein</fullName>
    </submittedName>
</protein>
<evidence type="ECO:0000313" key="1">
    <source>
        <dbReference type="EMBL" id="ETN62066.1"/>
    </source>
</evidence>
<dbReference type="STRING" id="43151.W5JDB2"/>
<dbReference type="AlphaFoldDB" id="W5JDB2"/>
<evidence type="ECO:0000313" key="3">
    <source>
        <dbReference type="Proteomes" id="UP000000673"/>
    </source>
</evidence>
<dbReference type="Gene3D" id="3.50.50.60">
    <property type="entry name" value="FAD/NAD(P)-binding domain"/>
    <property type="match status" value="2"/>
</dbReference>
<reference evidence="1" key="2">
    <citation type="submission" date="2010-05" db="EMBL/GenBank/DDBJ databases">
        <authorList>
            <person name="Almeida L.G."/>
            <person name="Nicolas M.F."/>
            <person name="Souza R.C."/>
            <person name="Vasconcelos A.T.R."/>
        </authorList>
    </citation>
    <scope>NUCLEOTIDE SEQUENCE</scope>
</reference>